<dbReference type="GO" id="GO:0005737">
    <property type="term" value="C:cytoplasm"/>
    <property type="evidence" value="ECO:0007669"/>
    <property type="project" value="TreeGrafter"/>
</dbReference>
<dbReference type="Gene3D" id="3.40.50.720">
    <property type="entry name" value="NAD(P)-binding Rossmann-like Domain"/>
    <property type="match status" value="1"/>
</dbReference>
<dbReference type="SUPFAM" id="SSF51735">
    <property type="entry name" value="NAD(P)-binding Rossmann-fold domains"/>
    <property type="match status" value="1"/>
</dbReference>
<sequence>MSVLLAGCGDLGTEAALRFAATGRRVVALRRSPARLPTAVEGRSVDLTCEVPEVPGDTDIVVIVVTADRRTEDGYRSTYVDGLANTLAGVDRAGARPSRVLLVSSTSVYGVDDGSWVDEDTRAEPASATGSVLVEAERMLHDRVPGSIVLRLAGLYGPGRGALLDRVREGVPVSNAASYTNRIHRDDAAAAIVHLTTRAERPAAVCLGTDHAPVERGEIVRFLAGQLDVPLPELQRAGSSRGKRFRNDRLVASGFTFEYPTYREGYRAVLAGHGTPHR</sequence>
<protein>
    <submittedName>
        <fullName evidence="1">Nucleoside-diphosphate-sugar epimerase</fullName>
    </submittedName>
</protein>
<dbReference type="GO" id="GO:0004029">
    <property type="term" value="F:aldehyde dehydrogenase (NAD+) activity"/>
    <property type="evidence" value="ECO:0007669"/>
    <property type="project" value="TreeGrafter"/>
</dbReference>
<proteinExistence type="predicted"/>
<dbReference type="PANTHER" id="PTHR48079:SF6">
    <property type="entry name" value="NAD(P)-BINDING DOMAIN-CONTAINING PROTEIN-RELATED"/>
    <property type="match status" value="1"/>
</dbReference>
<dbReference type="OrthoDB" id="9808276at2"/>
<gene>
    <name evidence="1" type="ORF">SAMN06265360_105244</name>
</gene>
<dbReference type="InterPro" id="IPR051783">
    <property type="entry name" value="NAD(P)-dependent_oxidoreduct"/>
</dbReference>
<dbReference type="EMBL" id="FZNW01000005">
    <property type="protein sequence ID" value="SNR43024.1"/>
    <property type="molecule type" value="Genomic_DNA"/>
</dbReference>
<accession>A0A238W9R1</accession>
<reference evidence="1 2" key="1">
    <citation type="submission" date="2017-06" db="EMBL/GenBank/DDBJ databases">
        <authorList>
            <person name="Kim H.J."/>
            <person name="Triplett B.A."/>
        </authorList>
    </citation>
    <scope>NUCLEOTIDE SEQUENCE [LARGE SCALE GENOMIC DNA]</scope>
    <source>
        <strain evidence="1 2">DSM 45207</strain>
    </source>
</reference>
<dbReference type="PANTHER" id="PTHR48079">
    <property type="entry name" value="PROTEIN YEEZ"/>
    <property type="match status" value="1"/>
</dbReference>
<dbReference type="InterPro" id="IPR036291">
    <property type="entry name" value="NAD(P)-bd_dom_sf"/>
</dbReference>
<name>A0A238W9R1_9PSEU</name>
<evidence type="ECO:0000313" key="1">
    <source>
        <dbReference type="EMBL" id="SNR43024.1"/>
    </source>
</evidence>
<dbReference type="RefSeq" id="WP_089300549.1">
    <property type="nucleotide sequence ID" value="NZ_FZNW01000005.1"/>
</dbReference>
<organism evidence="1 2">
    <name type="scientific">Haloechinothrix alba</name>
    <dbReference type="NCBI Taxonomy" id="664784"/>
    <lineage>
        <taxon>Bacteria</taxon>
        <taxon>Bacillati</taxon>
        <taxon>Actinomycetota</taxon>
        <taxon>Actinomycetes</taxon>
        <taxon>Pseudonocardiales</taxon>
        <taxon>Pseudonocardiaceae</taxon>
        <taxon>Haloechinothrix</taxon>
    </lineage>
</organism>
<dbReference type="AlphaFoldDB" id="A0A238W9R1"/>
<keyword evidence="2" id="KW-1185">Reference proteome</keyword>
<dbReference type="Proteomes" id="UP000198348">
    <property type="component" value="Unassembled WGS sequence"/>
</dbReference>
<evidence type="ECO:0000313" key="2">
    <source>
        <dbReference type="Proteomes" id="UP000198348"/>
    </source>
</evidence>